<name>A0A8K0SXP8_9HYPO</name>
<feature type="compositionally biased region" description="Basic and acidic residues" evidence="1">
    <location>
        <begin position="357"/>
        <end position="378"/>
    </location>
</feature>
<feature type="compositionally biased region" description="Basic and acidic residues" evidence="1">
    <location>
        <begin position="249"/>
        <end position="262"/>
    </location>
</feature>
<dbReference type="EMBL" id="JAGPNK010000003">
    <property type="protein sequence ID" value="KAH7324712.1"/>
    <property type="molecule type" value="Genomic_DNA"/>
</dbReference>
<feature type="compositionally biased region" description="Basic and acidic residues" evidence="1">
    <location>
        <begin position="278"/>
        <end position="291"/>
    </location>
</feature>
<sequence length="1203" mass="134619">MLTNTASRISPRARVLRNGAITPSPLRTTNFTSIPSLSGQQSRTFRLGVWAYVQSHSGPRPRHGLLRYKYMNSITRRLSWNDKSQPAGDLSASIKEAMEDAIKSAASGTHYSKVSSTQSWPGDLSGARPGHNIEDVERDAIDHLFRHESPPGTQNSHGFKSSFRNLRNLLHADRVTSTSNVESFIDPITNRRVMMADSDSTDAAKYTAVHWNEPSGKLEPTSEEKSKEYKDLPKYSTTKTDNPNAPRKLTPEEQSKKYHDLADYSSTKADNPNTPRKLTQEEESKKYEDLNQYKSVKWNEPDGLPSLTPEEESKNYDDLDKYEKTKIDNLDTPRKLTPEEESKNYDDLHKYNALRWNEPDGLREPTAEEKSKDYDDLHQYGPVTWNEPDGLKQPTAEERSKNYKDLSEYGPVVWSEPDGLRRLTSEEQSKDYDDLASYTKPFVAKDSILAAHEATQQDTTVKGQVLPPKAAAPVHDPSKEYLDLSQYGPVRWNEPDGLRKLTPEELSKNYDDLESYGGAVRWNEPDGLRPPTLEEKSKEYADLPGYAAEESPAPEIIPTRQHPEEVSKQYADLKGYEKYGNKGAEVSRVHPEEASKQYKDLNKYAADAKVGPLSERIHPEEASKKYTDLSKYPLEGSQELNLDDYVHPEELSKNYGDLNQYAPKKFDSPSKAYKAHPEELTQVYDDLDQYEPQSFDSPTQAYPTHPEEATKIYKDLNRYGAIQHSKTFGKPMELPDLTPIGTNPYASKDQLQPQREPSPTKHCPNKANMDPMDALTADDIRSAVLRRGVDEGRKVSLAQAKSASEASWETSMENAQEALKQRIEGGSKLTGNYIRDFPEDFAKSWSTVKSSTGAVLSPYGAAGVGASETGEETGCDDWEPSSLDESFPADKKTTLEPALDRPWSRKTRFEMGHREKLQAMMDPYSTAPQGLETSYQEECAGKPTWPTFERHFSAKPKEEAQKEPSSYSEREEVSDGEPVSYRILAFNEATQGVEVAEMHSCVVGSSSPLWPADALARLSQPSLYLSHLTPLMNDGYEIVSGNSSMLVLRKLREAVASHSSDPTTISSPPRINPVDMMGKPVTGNFASPTGFVNYDTIAGEDLQKPAPPFRSAPNANEEHTANPHEQQAHGGTNEGPQLSQTSKRDRRTRGGFFSYVKWTAGGVAVLTGVSTSLAYLSAKDIKQVPRPQEVPKGRGRTVEVRYW</sequence>
<organism evidence="2 3">
    <name type="scientific">Stachybotrys elegans</name>
    <dbReference type="NCBI Taxonomy" id="80388"/>
    <lineage>
        <taxon>Eukaryota</taxon>
        <taxon>Fungi</taxon>
        <taxon>Dikarya</taxon>
        <taxon>Ascomycota</taxon>
        <taxon>Pezizomycotina</taxon>
        <taxon>Sordariomycetes</taxon>
        <taxon>Hypocreomycetidae</taxon>
        <taxon>Hypocreales</taxon>
        <taxon>Stachybotryaceae</taxon>
        <taxon>Stachybotrys</taxon>
    </lineage>
</organism>
<evidence type="ECO:0000313" key="3">
    <source>
        <dbReference type="Proteomes" id="UP000813444"/>
    </source>
</evidence>
<feature type="region of interest" description="Disordered" evidence="1">
    <location>
        <begin position="865"/>
        <end position="889"/>
    </location>
</feature>
<proteinExistence type="predicted"/>
<gene>
    <name evidence="2" type="ORF">B0I35DRAFT_168716</name>
</gene>
<evidence type="ECO:0000256" key="1">
    <source>
        <dbReference type="SAM" id="MobiDB-lite"/>
    </source>
</evidence>
<feature type="compositionally biased region" description="Basic and acidic residues" evidence="1">
    <location>
        <begin position="395"/>
        <end position="404"/>
    </location>
</feature>
<dbReference type="AlphaFoldDB" id="A0A8K0SXP8"/>
<feature type="region of interest" description="Disordered" evidence="1">
    <location>
        <begin position="946"/>
        <end position="974"/>
    </location>
</feature>
<protein>
    <submittedName>
        <fullName evidence="2">Uncharacterized protein</fullName>
    </submittedName>
</protein>
<evidence type="ECO:0000313" key="2">
    <source>
        <dbReference type="EMBL" id="KAH7324712.1"/>
    </source>
</evidence>
<feature type="compositionally biased region" description="Basic and acidic residues" evidence="1">
    <location>
        <begin position="220"/>
        <end position="233"/>
    </location>
</feature>
<feature type="compositionally biased region" description="Polar residues" evidence="1">
    <location>
        <begin position="740"/>
        <end position="757"/>
    </location>
</feature>
<reference evidence="2" key="1">
    <citation type="journal article" date="2021" name="Nat. Commun.">
        <title>Genetic determinants of endophytism in the Arabidopsis root mycobiome.</title>
        <authorList>
            <person name="Mesny F."/>
            <person name="Miyauchi S."/>
            <person name="Thiergart T."/>
            <person name="Pickel B."/>
            <person name="Atanasova L."/>
            <person name="Karlsson M."/>
            <person name="Huettel B."/>
            <person name="Barry K.W."/>
            <person name="Haridas S."/>
            <person name="Chen C."/>
            <person name="Bauer D."/>
            <person name="Andreopoulos W."/>
            <person name="Pangilinan J."/>
            <person name="LaButti K."/>
            <person name="Riley R."/>
            <person name="Lipzen A."/>
            <person name="Clum A."/>
            <person name="Drula E."/>
            <person name="Henrissat B."/>
            <person name="Kohler A."/>
            <person name="Grigoriev I.V."/>
            <person name="Martin F.M."/>
            <person name="Hacquard S."/>
        </authorList>
    </citation>
    <scope>NUCLEOTIDE SEQUENCE</scope>
    <source>
        <strain evidence="2">MPI-CAGE-CH-0235</strain>
    </source>
</reference>
<feature type="compositionally biased region" description="Acidic residues" evidence="1">
    <location>
        <begin position="869"/>
        <end position="879"/>
    </location>
</feature>
<dbReference type="Proteomes" id="UP000813444">
    <property type="component" value="Unassembled WGS sequence"/>
</dbReference>
<keyword evidence="3" id="KW-1185">Reference proteome</keyword>
<comment type="caution">
    <text evidence="2">The sequence shown here is derived from an EMBL/GenBank/DDBJ whole genome shotgun (WGS) entry which is preliminary data.</text>
</comment>
<feature type="compositionally biased region" description="Basic and acidic residues" evidence="1">
    <location>
        <begin position="311"/>
        <end position="350"/>
    </location>
</feature>
<feature type="region of interest" description="Disordered" evidence="1">
    <location>
        <begin position="1102"/>
        <end position="1146"/>
    </location>
</feature>
<accession>A0A8K0SXP8</accession>
<feature type="compositionally biased region" description="Polar residues" evidence="1">
    <location>
        <begin position="264"/>
        <end position="277"/>
    </location>
</feature>
<feature type="region of interest" description="Disordered" evidence="1">
    <location>
        <begin position="213"/>
        <end position="404"/>
    </location>
</feature>
<feature type="region of interest" description="Disordered" evidence="1">
    <location>
        <begin position="456"/>
        <end position="481"/>
    </location>
</feature>
<feature type="region of interest" description="Disordered" evidence="1">
    <location>
        <begin position="727"/>
        <end position="772"/>
    </location>
</feature>
<dbReference type="OrthoDB" id="3946750at2759"/>
<feature type="compositionally biased region" description="Basic and acidic residues" evidence="1">
    <location>
        <begin position="948"/>
        <end position="973"/>
    </location>
</feature>